<comment type="caution">
    <text evidence="1">The sequence shown here is derived from an EMBL/GenBank/DDBJ whole genome shotgun (WGS) entry which is preliminary data.</text>
</comment>
<accession>A0A9R1W455</accession>
<dbReference type="EMBL" id="NBSK02000003">
    <property type="protein sequence ID" value="KAJ0218075.1"/>
    <property type="molecule type" value="Genomic_DNA"/>
</dbReference>
<reference evidence="1 2" key="1">
    <citation type="journal article" date="2017" name="Nat. Commun.">
        <title>Genome assembly with in vitro proximity ligation data and whole-genome triplication in lettuce.</title>
        <authorList>
            <person name="Reyes-Chin-Wo S."/>
            <person name="Wang Z."/>
            <person name="Yang X."/>
            <person name="Kozik A."/>
            <person name="Arikit S."/>
            <person name="Song C."/>
            <person name="Xia L."/>
            <person name="Froenicke L."/>
            <person name="Lavelle D.O."/>
            <person name="Truco M.J."/>
            <person name="Xia R."/>
            <person name="Zhu S."/>
            <person name="Xu C."/>
            <person name="Xu H."/>
            <person name="Xu X."/>
            <person name="Cox K."/>
            <person name="Korf I."/>
            <person name="Meyers B.C."/>
            <person name="Michelmore R.W."/>
        </authorList>
    </citation>
    <scope>NUCLEOTIDE SEQUENCE [LARGE SCALE GENOMIC DNA]</scope>
    <source>
        <strain evidence="2">cv. Salinas</strain>
        <tissue evidence="1">Seedlings</tissue>
    </source>
</reference>
<proteinExistence type="predicted"/>
<sequence>MASPETRALQSSIKYLFKYINKGPDRATVVIVPINNECENNDVVDEIAEYYICRYLSACEASWRIFKYGVHCRYPTVVRLHFHLPNQQQIVYGEDDDIDDVLDKPSVAAS</sequence>
<dbReference type="AlphaFoldDB" id="A0A9R1W455"/>
<keyword evidence="2" id="KW-1185">Reference proteome</keyword>
<name>A0A9R1W455_LACSA</name>
<organism evidence="1 2">
    <name type="scientific">Lactuca sativa</name>
    <name type="common">Garden lettuce</name>
    <dbReference type="NCBI Taxonomy" id="4236"/>
    <lineage>
        <taxon>Eukaryota</taxon>
        <taxon>Viridiplantae</taxon>
        <taxon>Streptophyta</taxon>
        <taxon>Embryophyta</taxon>
        <taxon>Tracheophyta</taxon>
        <taxon>Spermatophyta</taxon>
        <taxon>Magnoliopsida</taxon>
        <taxon>eudicotyledons</taxon>
        <taxon>Gunneridae</taxon>
        <taxon>Pentapetalae</taxon>
        <taxon>asterids</taxon>
        <taxon>campanulids</taxon>
        <taxon>Asterales</taxon>
        <taxon>Asteraceae</taxon>
        <taxon>Cichorioideae</taxon>
        <taxon>Cichorieae</taxon>
        <taxon>Lactucinae</taxon>
        <taxon>Lactuca</taxon>
    </lineage>
</organism>
<evidence type="ECO:0000313" key="2">
    <source>
        <dbReference type="Proteomes" id="UP000235145"/>
    </source>
</evidence>
<dbReference type="Proteomes" id="UP000235145">
    <property type="component" value="Unassembled WGS sequence"/>
</dbReference>
<evidence type="ECO:0000313" key="1">
    <source>
        <dbReference type="EMBL" id="KAJ0218075.1"/>
    </source>
</evidence>
<protein>
    <submittedName>
        <fullName evidence="1">Uncharacterized protein</fullName>
    </submittedName>
</protein>
<gene>
    <name evidence="1" type="ORF">LSAT_V11C300109890</name>
</gene>